<protein>
    <submittedName>
        <fullName evidence="2">Uncharacterized protein</fullName>
    </submittedName>
</protein>
<gene>
    <name evidence="2" type="ORF">TCE0_042r15078</name>
</gene>
<proteinExistence type="predicted"/>
<feature type="compositionally biased region" description="Basic residues" evidence="1">
    <location>
        <begin position="1"/>
        <end position="13"/>
    </location>
</feature>
<dbReference type="Proteomes" id="UP000053095">
    <property type="component" value="Unassembled WGS sequence"/>
</dbReference>
<evidence type="ECO:0000313" key="3">
    <source>
        <dbReference type="Proteomes" id="UP000053095"/>
    </source>
</evidence>
<feature type="region of interest" description="Disordered" evidence="1">
    <location>
        <begin position="103"/>
        <end position="154"/>
    </location>
</feature>
<dbReference type="AlphaFoldDB" id="A0A6V8HPR8"/>
<feature type="compositionally biased region" description="Basic and acidic residues" evidence="1">
    <location>
        <begin position="512"/>
        <end position="521"/>
    </location>
</feature>
<comment type="caution">
    <text evidence="2">The sequence shown here is derived from an EMBL/GenBank/DDBJ whole genome shotgun (WGS) entry which is preliminary data.</text>
</comment>
<dbReference type="EMBL" id="DF933838">
    <property type="protein sequence ID" value="GAM41733.1"/>
    <property type="molecule type" value="Genomic_DNA"/>
</dbReference>
<keyword evidence="3" id="KW-1185">Reference proteome</keyword>
<feature type="region of interest" description="Disordered" evidence="1">
    <location>
        <begin position="435"/>
        <end position="521"/>
    </location>
</feature>
<accession>A0A6V8HPR8</accession>
<feature type="compositionally biased region" description="Low complexity" evidence="1">
    <location>
        <begin position="435"/>
        <end position="450"/>
    </location>
</feature>
<organism evidence="2 3">
    <name type="scientific">Talaromyces pinophilus</name>
    <name type="common">Penicillium pinophilum</name>
    <dbReference type="NCBI Taxonomy" id="128442"/>
    <lineage>
        <taxon>Eukaryota</taxon>
        <taxon>Fungi</taxon>
        <taxon>Dikarya</taxon>
        <taxon>Ascomycota</taxon>
        <taxon>Pezizomycotina</taxon>
        <taxon>Eurotiomycetes</taxon>
        <taxon>Eurotiomycetidae</taxon>
        <taxon>Eurotiales</taxon>
        <taxon>Trichocomaceae</taxon>
        <taxon>Talaromyces</taxon>
        <taxon>Talaromyces sect. Talaromyces</taxon>
    </lineage>
</organism>
<sequence>MSSRHSQPRKRQLSRSYSSSESSVEISQAPKGQGSHPPAEFWDNLSKIWLTTGALRELDRRNSSTPRFDHAESKKKREHLQFAPEFLRDCSPTSLEEIRNLAESGGPDLTDLRGYPIPQVMGSRKSSSRVQKRQADSPLSDTAGGTNITKTTTRTTTSAYSRNFQQHMIEYGIYDYRYTYPNGHRTPKPNNLNEIMERLVRPRRSLSPSRFTEMDYREVEQADANADNETPVTTGVIPLIEGKYAHMNCRGQDLLFGNLAPLTNGTLTVAKPDQFFGARPESLKKQIRNELSRYIVPSTIPHRPITPNFFLETKSPEGKTAVVDRQALYNGALGARAIRSLQCYRLQEVPYDNNAYTITSTYIHGTLSFYATHMISSNRSDGRPEYIMTRLMARSVTSDLRSLREGVTAYRNARDWTKEKRDEFIKAANEILAKAHSSQHSSASSTNQHQVPDLVSNMNDSSTSVGSAGPCVTEVAEGSQTASKRARIRSSESPDGMLDDEGPGHPSSEGAPKFDTDVRMG</sequence>
<feature type="region of interest" description="Disordered" evidence="1">
    <location>
        <begin position="1"/>
        <end position="40"/>
    </location>
</feature>
<feature type="compositionally biased region" description="Polar residues" evidence="1">
    <location>
        <begin position="456"/>
        <end position="466"/>
    </location>
</feature>
<feature type="compositionally biased region" description="Low complexity" evidence="1">
    <location>
        <begin position="14"/>
        <end position="27"/>
    </location>
</feature>
<evidence type="ECO:0000256" key="1">
    <source>
        <dbReference type="SAM" id="MobiDB-lite"/>
    </source>
</evidence>
<feature type="compositionally biased region" description="Low complexity" evidence="1">
    <location>
        <begin position="142"/>
        <end position="154"/>
    </location>
</feature>
<evidence type="ECO:0000313" key="2">
    <source>
        <dbReference type="EMBL" id="GAM41733.1"/>
    </source>
</evidence>
<reference evidence="3" key="1">
    <citation type="journal article" date="2015" name="Genome Announc.">
        <title>Draft genome sequence of Talaromyces cellulolyticus strain Y-94, a source of lignocellulosic biomass-degrading enzymes.</title>
        <authorList>
            <person name="Fujii T."/>
            <person name="Koike H."/>
            <person name="Sawayama S."/>
            <person name="Yano S."/>
            <person name="Inoue H."/>
        </authorList>
    </citation>
    <scope>NUCLEOTIDE SEQUENCE [LARGE SCALE GENOMIC DNA]</scope>
    <source>
        <strain evidence="3">Y-94</strain>
    </source>
</reference>
<name>A0A6V8HPR8_TALPI</name>